<evidence type="ECO:0000256" key="1">
    <source>
        <dbReference type="SAM" id="Phobius"/>
    </source>
</evidence>
<evidence type="ECO:0000313" key="2">
    <source>
        <dbReference type="Proteomes" id="UP000095283"/>
    </source>
</evidence>
<feature type="transmembrane region" description="Helical" evidence="1">
    <location>
        <begin position="73"/>
        <end position="99"/>
    </location>
</feature>
<name>A0A1I7WFJ6_HETBA</name>
<dbReference type="AlphaFoldDB" id="A0A1I7WFJ6"/>
<sequence length="144" mass="17182">MNINFCELFNNTNLIWFDVTQEFLINTHKVYLKIWHNGLTIYENSNLCSPIDICKQMNCILCTQHILQCSSKIGIIFSIIVIWFLLLFSTTILNLILTILTITKFLRFMLCSIWKTPIFCVKFIRYYIYSEQRDNSSFNIIYHD</sequence>
<organism evidence="2 3">
    <name type="scientific">Heterorhabditis bacteriophora</name>
    <name type="common">Entomopathogenic nematode worm</name>
    <dbReference type="NCBI Taxonomy" id="37862"/>
    <lineage>
        <taxon>Eukaryota</taxon>
        <taxon>Metazoa</taxon>
        <taxon>Ecdysozoa</taxon>
        <taxon>Nematoda</taxon>
        <taxon>Chromadorea</taxon>
        <taxon>Rhabditida</taxon>
        <taxon>Rhabditina</taxon>
        <taxon>Rhabditomorpha</taxon>
        <taxon>Strongyloidea</taxon>
        <taxon>Heterorhabditidae</taxon>
        <taxon>Heterorhabditis</taxon>
    </lineage>
</organism>
<accession>A0A1I7WFJ6</accession>
<evidence type="ECO:0000313" key="3">
    <source>
        <dbReference type="WBParaSite" id="Hba_03694"/>
    </source>
</evidence>
<keyword evidence="1" id="KW-0812">Transmembrane</keyword>
<keyword evidence="1" id="KW-1133">Transmembrane helix</keyword>
<keyword evidence="2" id="KW-1185">Reference proteome</keyword>
<reference evidence="3" key="1">
    <citation type="submission" date="2016-11" db="UniProtKB">
        <authorList>
            <consortium name="WormBaseParasite"/>
        </authorList>
    </citation>
    <scope>IDENTIFICATION</scope>
</reference>
<dbReference type="WBParaSite" id="Hba_03694">
    <property type="protein sequence ID" value="Hba_03694"/>
    <property type="gene ID" value="Hba_03694"/>
</dbReference>
<keyword evidence="1" id="KW-0472">Membrane</keyword>
<proteinExistence type="predicted"/>
<dbReference type="Proteomes" id="UP000095283">
    <property type="component" value="Unplaced"/>
</dbReference>
<protein>
    <submittedName>
        <fullName evidence="3">Transmembrane protein</fullName>
    </submittedName>
</protein>